<dbReference type="Proteomes" id="UP000492821">
    <property type="component" value="Unassembled WGS sequence"/>
</dbReference>
<evidence type="ECO:0000256" key="1">
    <source>
        <dbReference type="ARBA" id="ARBA00022443"/>
    </source>
</evidence>
<evidence type="ECO:0000256" key="2">
    <source>
        <dbReference type="PROSITE-ProRule" id="PRU00192"/>
    </source>
</evidence>
<proteinExistence type="predicted"/>
<organism evidence="5 6">
    <name type="scientific">Panagrellus redivivus</name>
    <name type="common">Microworm</name>
    <dbReference type="NCBI Taxonomy" id="6233"/>
    <lineage>
        <taxon>Eukaryota</taxon>
        <taxon>Metazoa</taxon>
        <taxon>Ecdysozoa</taxon>
        <taxon>Nematoda</taxon>
        <taxon>Chromadorea</taxon>
        <taxon>Rhabditida</taxon>
        <taxon>Tylenchina</taxon>
        <taxon>Panagrolaimomorpha</taxon>
        <taxon>Panagrolaimoidea</taxon>
        <taxon>Panagrolaimidae</taxon>
        <taxon>Panagrellus</taxon>
    </lineage>
</organism>
<keyword evidence="5" id="KW-1185">Reference proteome</keyword>
<evidence type="ECO:0000313" key="5">
    <source>
        <dbReference type="Proteomes" id="UP000492821"/>
    </source>
</evidence>
<dbReference type="CDD" id="cd00174">
    <property type="entry name" value="SH3"/>
    <property type="match status" value="1"/>
</dbReference>
<name>A0A7E4VHK3_PANRE</name>
<dbReference type="Gene3D" id="2.30.30.40">
    <property type="entry name" value="SH3 Domains"/>
    <property type="match status" value="1"/>
</dbReference>
<feature type="domain" description="SH3" evidence="4">
    <location>
        <begin position="51"/>
        <end position="110"/>
    </location>
</feature>
<dbReference type="WBParaSite" id="Pan_g2094.t1">
    <property type="protein sequence ID" value="Pan_g2094.t1"/>
    <property type="gene ID" value="Pan_g2094"/>
</dbReference>
<dbReference type="PROSITE" id="PS50002">
    <property type="entry name" value="SH3"/>
    <property type="match status" value="1"/>
</dbReference>
<dbReference type="AlphaFoldDB" id="A0A7E4VHK3"/>
<dbReference type="InterPro" id="IPR001452">
    <property type="entry name" value="SH3_domain"/>
</dbReference>
<feature type="compositionally biased region" description="Polar residues" evidence="3">
    <location>
        <begin position="22"/>
        <end position="43"/>
    </location>
</feature>
<reference evidence="5" key="1">
    <citation type="journal article" date="2013" name="Genetics">
        <title>The draft genome and transcriptome of Panagrellus redivivus are shaped by the harsh demands of a free-living lifestyle.</title>
        <authorList>
            <person name="Srinivasan J."/>
            <person name="Dillman A.R."/>
            <person name="Macchietto M.G."/>
            <person name="Heikkinen L."/>
            <person name="Lakso M."/>
            <person name="Fracchia K.M."/>
            <person name="Antoshechkin I."/>
            <person name="Mortazavi A."/>
            <person name="Wong G."/>
            <person name="Sternberg P.W."/>
        </authorList>
    </citation>
    <scope>NUCLEOTIDE SEQUENCE [LARGE SCALE GENOMIC DNA]</scope>
    <source>
        <strain evidence="5">MT8872</strain>
    </source>
</reference>
<protein>
    <submittedName>
        <fullName evidence="6">SH3 domain-containing protein</fullName>
    </submittedName>
</protein>
<evidence type="ECO:0000259" key="4">
    <source>
        <dbReference type="PROSITE" id="PS50002"/>
    </source>
</evidence>
<evidence type="ECO:0000256" key="3">
    <source>
        <dbReference type="SAM" id="MobiDB-lite"/>
    </source>
</evidence>
<keyword evidence="1 2" id="KW-0728">SH3 domain</keyword>
<feature type="compositionally biased region" description="Polar residues" evidence="3">
    <location>
        <begin position="1"/>
        <end position="11"/>
    </location>
</feature>
<dbReference type="SUPFAM" id="SSF50044">
    <property type="entry name" value="SH3-domain"/>
    <property type="match status" value="1"/>
</dbReference>
<reference evidence="6" key="2">
    <citation type="submission" date="2020-10" db="UniProtKB">
        <authorList>
            <consortium name="WormBaseParasite"/>
        </authorList>
    </citation>
    <scope>IDENTIFICATION</scope>
</reference>
<accession>A0A7E4VHK3</accession>
<evidence type="ECO:0000313" key="6">
    <source>
        <dbReference type="WBParaSite" id="Pan_g2094.t1"/>
    </source>
</evidence>
<dbReference type="Pfam" id="PF00018">
    <property type="entry name" value="SH3_1"/>
    <property type="match status" value="1"/>
</dbReference>
<feature type="region of interest" description="Disordered" evidence="3">
    <location>
        <begin position="1"/>
        <end position="50"/>
    </location>
</feature>
<sequence>MFQTHFTTTLHQGPLSPVGGSRPSTSDDGYQSESQRNQYQSISPEVKQNLDSLPTARARYDWQGSNSQQLTIRYGETLRVTKLGQTWVQCANKNGLIGWVPSSQVYLMPSGFL</sequence>
<dbReference type="InterPro" id="IPR036028">
    <property type="entry name" value="SH3-like_dom_sf"/>
</dbReference>
<dbReference type="SMART" id="SM00326">
    <property type="entry name" value="SH3"/>
    <property type="match status" value="1"/>
</dbReference>